<protein>
    <submittedName>
        <fullName evidence="1">Uncharacterized protein</fullName>
    </submittedName>
</protein>
<gene>
    <name evidence="1" type="ORF">Cgig2_013302</name>
</gene>
<dbReference type="Proteomes" id="UP001153076">
    <property type="component" value="Unassembled WGS sequence"/>
</dbReference>
<proteinExistence type="predicted"/>
<organism evidence="1 2">
    <name type="scientific">Carnegiea gigantea</name>
    <dbReference type="NCBI Taxonomy" id="171969"/>
    <lineage>
        <taxon>Eukaryota</taxon>
        <taxon>Viridiplantae</taxon>
        <taxon>Streptophyta</taxon>
        <taxon>Embryophyta</taxon>
        <taxon>Tracheophyta</taxon>
        <taxon>Spermatophyta</taxon>
        <taxon>Magnoliopsida</taxon>
        <taxon>eudicotyledons</taxon>
        <taxon>Gunneridae</taxon>
        <taxon>Pentapetalae</taxon>
        <taxon>Caryophyllales</taxon>
        <taxon>Cactineae</taxon>
        <taxon>Cactaceae</taxon>
        <taxon>Cactoideae</taxon>
        <taxon>Echinocereeae</taxon>
        <taxon>Carnegiea</taxon>
    </lineage>
</organism>
<evidence type="ECO:0000313" key="1">
    <source>
        <dbReference type="EMBL" id="KAJ8421336.1"/>
    </source>
</evidence>
<accession>A0A9Q1GLG2</accession>
<dbReference type="EMBL" id="JAKOGI010002779">
    <property type="protein sequence ID" value="KAJ8421336.1"/>
    <property type="molecule type" value="Genomic_DNA"/>
</dbReference>
<keyword evidence="2" id="KW-1185">Reference proteome</keyword>
<sequence length="239" mass="26866">MPNALEKPPPPPGVDPASVGQVNGIKILADLPLSNNSEQKSQISSNNEWEVDESLDFISVRNGCRMPGCGTYLLDLHISKNVPYPLNDKIDTYETSNDCLCGFFAQAVQQRGSHAAQRGEKREPRDGLKCLLSRFQIHHDQIPIISERKPASTHTQPSEQRMKDPLKHVNFRRFPKLHPIQLILFPKDQSSDITAQSCPLTPRFPIQSVSIRKNKKLNSFIAGKSMFLFTSRIDPILTN</sequence>
<comment type="caution">
    <text evidence="1">The sequence shown here is derived from an EMBL/GenBank/DDBJ whole genome shotgun (WGS) entry which is preliminary data.</text>
</comment>
<reference evidence="1" key="1">
    <citation type="submission" date="2022-04" db="EMBL/GenBank/DDBJ databases">
        <title>Carnegiea gigantea Genome sequencing and assembly v2.</title>
        <authorList>
            <person name="Copetti D."/>
            <person name="Sanderson M.J."/>
            <person name="Burquez A."/>
            <person name="Wojciechowski M.F."/>
        </authorList>
    </citation>
    <scope>NUCLEOTIDE SEQUENCE</scope>
    <source>
        <strain evidence="1">SGP5-SGP5p</strain>
        <tissue evidence="1">Aerial part</tissue>
    </source>
</reference>
<evidence type="ECO:0000313" key="2">
    <source>
        <dbReference type="Proteomes" id="UP001153076"/>
    </source>
</evidence>
<name>A0A9Q1GLG2_9CARY</name>
<dbReference type="AlphaFoldDB" id="A0A9Q1GLG2"/>